<feature type="compositionally biased region" description="Low complexity" evidence="1">
    <location>
        <begin position="51"/>
        <end position="65"/>
    </location>
</feature>
<feature type="region of interest" description="Disordered" evidence="1">
    <location>
        <begin position="249"/>
        <end position="309"/>
    </location>
</feature>
<accession>A0ABM4MD42</accession>
<sequence>MDPWCCVPVLASRGASGVSVHRPGCLALKLEQVPGGRTDSGTVRSGGLGFRSPARPPSCAASSERTSWRRRPEREVGMRAQRKLGASPPGSLPRLAGTRTPLASGSARGRLPPPRVGAAGAERALQARPSSWGGCQGPGAGGARGQETVTPENSISSTWPWLPRCAPELAPTGLRAECFPLPQADQRQGSPANGAGPLPETPPFRGAEAALESHLPGSAPSSLQPCPAERRGGAEVRAGLCLAWPARSDAATGGAERLPAAATPPRPPPPGRAGPPPALVSACSWSAVGGSTRGLQRSHPGRADSGSGC</sequence>
<feature type="region of interest" description="Disordered" evidence="1">
    <location>
        <begin position="183"/>
        <end position="230"/>
    </location>
</feature>
<feature type="compositionally biased region" description="Basic and acidic residues" evidence="1">
    <location>
        <begin position="66"/>
        <end position="77"/>
    </location>
</feature>
<name>A0ABM4MD42_EQUPR</name>
<proteinExistence type="predicted"/>
<evidence type="ECO:0000256" key="1">
    <source>
        <dbReference type="SAM" id="MobiDB-lite"/>
    </source>
</evidence>
<dbReference type="GeneID" id="139079442"/>
<feature type="compositionally biased region" description="Pro residues" evidence="1">
    <location>
        <begin position="262"/>
        <end position="278"/>
    </location>
</feature>
<reference evidence="3" key="1">
    <citation type="submission" date="2025-08" db="UniProtKB">
        <authorList>
            <consortium name="RefSeq"/>
        </authorList>
    </citation>
    <scope>IDENTIFICATION</scope>
    <source>
        <tissue evidence="3">Blood</tissue>
    </source>
</reference>
<dbReference type="Proteomes" id="UP001652662">
    <property type="component" value="Chromosome 25"/>
</dbReference>
<organism evidence="2 3">
    <name type="scientific">Equus przewalskii</name>
    <name type="common">Przewalski's horse</name>
    <name type="synonym">Equus caballus przewalskii</name>
    <dbReference type="NCBI Taxonomy" id="9798"/>
    <lineage>
        <taxon>Eukaryota</taxon>
        <taxon>Metazoa</taxon>
        <taxon>Chordata</taxon>
        <taxon>Craniata</taxon>
        <taxon>Vertebrata</taxon>
        <taxon>Euteleostomi</taxon>
        <taxon>Mammalia</taxon>
        <taxon>Eutheria</taxon>
        <taxon>Laurasiatheria</taxon>
        <taxon>Perissodactyla</taxon>
        <taxon>Equidae</taxon>
        <taxon>Equus</taxon>
    </lineage>
</organism>
<evidence type="ECO:0000313" key="3">
    <source>
        <dbReference type="RefSeq" id="XP_070450603.1"/>
    </source>
</evidence>
<protein>
    <submittedName>
        <fullName evidence="3">Proline-rich proteoglycan 2-like</fullName>
    </submittedName>
</protein>
<evidence type="ECO:0000313" key="2">
    <source>
        <dbReference type="Proteomes" id="UP001652662"/>
    </source>
</evidence>
<feature type="compositionally biased region" description="Gly residues" evidence="1">
    <location>
        <begin position="134"/>
        <end position="144"/>
    </location>
</feature>
<keyword evidence="2" id="KW-1185">Reference proteome</keyword>
<dbReference type="RefSeq" id="XP_070450603.1">
    <property type="nucleotide sequence ID" value="XM_070594502.1"/>
</dbReference>
<gene>
    <name evidence="3" type="primary">LOC139079442</name>
</gene>
<feature type="region of interest" description="Disordered" evidence="1">
    <location>
        <begin position="35"/>
        <end position="163"/>
    </location>
</feature>
<feature type="compositionally biased region" description="Polar residues" evidence="1">
    <location>
        <begin position="147"/>
        <end position="159"/>
    </location>
</feature>